<protein>
    <submittedName>
        <fullName evidence="3">FLNA</fullName>
    </submittedName>
</protein>
<dbReference type="AlphaFoldDB" id="A0A8S3QK48"/>
<dbReference type="PROSITE" id="PS50194">
    <property type="entry name" value="FILAMIN_REPEAT"/>
    <property type="match status" value="2"/>
</dbReference>
<dbReference type="GO" id="GO:0051015">
    <property type="term" value="F:actin filament binding"/>
    <property type="evidence" value="ECO:0007669"/>
    <property type="project" value="InterPro"/>
</dbReference>
<dbReference type="InterPro" id="IPR014756">
    <property type="entry name" value="Ig_E-set"/>
</dbReference>
<keyword evidence="4" id="KW-1185">Reference proteome</keyword>
<dbReference type="Gene3D" id="2.60.40.10">
    <property type="entry name" value="Immunoglobulins"/>
    <property type="match status" value="3"/>
</dbReference>
<evidence type="ECO:0000256" key="2">
    <source>
        <dbReference type="PROSITE-ProRule" id="PRU00087"/>
    </source>
</evidence>
<feature type="repeat" description="Filamin" evidence="2">
    <location>
        <begin position="115"/>
        <end position="195"/>
    </location>
</feature>
<gene>
    <name evidence="3" type="ORF">MEDL_9790</name>
</gene>
<dbReference type="InterPro" id="IPR013783">
    <property type="entry name" value="Ig-like_fold"/>
</dbReference>
<dbReference type="PANTHER" id="PTHR38537:SF8">
    <property type="entry name" value="FILAMIN-A"/>
    <property type="match status" value="1"/>
</dbReference>
<name>A0A8S3QK48_MYTED</name>
<evidence type="ECO:0000256" key="1">
    <source>
        <dbReference type="ARBA" id="ARBA00022737"/>
    </source>
</evidence>
<dbReference type="PANTHER" id="PTHR38537">
    <property type="entry name" value="JITTERBUG, ISOFORM N"/>
    <property type="match status" value="1"/>
</dbReference>
<comment type="caution">
    <text evidence="3">The sequence shown here is derived from an EMBL/GenBank/DDBJ whole genome shotgun (WGS) entry which is preliminary data.</text>
</comment>
<dbReference type="GO" id="GO:0030036">
    <property type="term" value="P:actin cytoskeleton organization"/>
    <property type="evidence" value="ECO:0007669"/>
    <property type="project" value="InterPro"/>
</dbReference>
<keyword evidence="1" id="KW-0677">Repeat</keyword>
<proteinExistence type="predicted"/>
<dbReference type="Proteomes" id="UP000683360">
    <property type="component" value="Unassembled WGS sequence"/>
</dbReference>
<evidence type="ECO:0000313" key="3">
    <source>
        <dbReference type="EMBL" id="CAG2194789.1"/>
    </source>
</evidence>
<feature type="repeat" description="Filamin" evidence="2">
    <location>
        <begin position="22"/>
        <end position="109"/>
    </location>
</feature>
<evidence type="ECO:0000313" key="4">
    <source>
        <dbReference type="Proteomes" id="UP000683360"/>
    </source>
</evidence>
<sequence>MTEKGPSHAELYSYDRRDGPYGIRNSVTKPGECLVSIKVNEEYIAYSPFRVDICQSIGDAPKISVSALQQKEFTSQYAFEFIPRENGGHNIQLFFNNCGIPERPFRIMVGKEDCGPGMVHASEDDLKTGHIDTHVKLTCKLNIDGEGPSHAELYSYDRRDGPYGIRNSVTKPGECLVSIKVNEEYIAYSPFRSRHLSKYWRCS</sequence>
<reference evidence="3" key="1">
    <citation type="submission" date="2021-03" db="EMBL/GenBank/DDBJ databases">
        <authorList>
            <person name="Bekaert M."/>
        </authorList>
    </citation>
    <scope>NUCLEOTIDE SEQUENCE</scope>
</reference>
<dbReference type="InterPro" id="IPR044801">
    <property type="entry name" value="Filamin"/>
</dbReference>
<dbReference type="EMBL" id="CAJPWZ010000495">
    <property type="protein sequence ID" value="CAG2194789.1"/>
    <property type="molecule type" value="Genomic_DNA"/>
</dbReference>
<dbReference type="OrthoDB" id="5334309at2759"/>
<accession>A0A8S3QK48</accession>
<dbReference type="InterPro" id="IPR017868">
    <property type="entry name" value="Filamin/ABP280_repeat-like"/>
</dbReference>
<organism evidence="3 4">
    <name type="scientific">Mytilus edulis</name>
    <name type="common">Blue mussel</name>
    <dbReference type="NCBI Taxonomy" id="6550"/>
    <lineage>
        <taxon>Eukaryota</taxon>
        <taxon>Metazoa</taxon>
        <taxon>Spiralia</taxon>
        <taxon>Lophotrochozoa</taxon>
        <taxon>Mollusca</taxon>
        <taxon>Bivalvia</taxon>
        <taxon>Autobranchia</taxon>
        <taxon>Pteriomorphia</taxon>
        <taxon>Mytilida</taxon>
        <taxon>Mytiloidea</taxon>
        <taxon>Mytilidae</taxon>
        <taxon>Mytilinae</taxon>
        <taxon>Mytilus</taxon>
    </lineage>
</organism>
<dbReference type="SUPFAM" id="SSF81296">
    <property type="entry name" value="E set domains"/>
    <property type="match status" value="3"/>
</dbReference>